<dbReference type="Gene3D" id="1.25.40.10">
    <property type="entry name" value="Tetratricopeptide repeat domain"/>
    <property type="match status" value="1"/>
</dbReference>
<dbReference type="PANTHER" id="PTHR37423">
    <property type="entry name" value="SOLUBLE LYTIC MUREIN TRANSGLYCOSYLASE-RELATED"/>
    <property type="match status" value="1"/>
</dbReference>
<dbReference type="EMBL" id="UOEC01000129">
    <property type="protein sequence ID" value="VAV95686.1"/>
    <property type="molecule type" value="Genomic_DNA"/>
</dbReference>
<organism evidence="7">
    <name type="scientific">hydrothermal vent metagenome</name>
    <dbReference type="NCBI Taxonomy" id="652676"/>
    <lineage>
        <taxon>unclassified sequences</taxon>
        <taxon>metagenomes</taxon>
        <taxon>ecological metagenomes</taxon>
    </lineage>
</organism>
<evidence type="ECO:0000259" key="6">
    <source>
        <dbReference type="Pfam" id="PF13525"/>
    </source>
</evidence>
<evidence type="ECO:0000256" key="3">
    <source>
        <dbReference type="ARBA" id="ARBA00023139"/>
    </source>
</evidence>
<dbReference type="Pfam" id="PF13525">
    <property type="entry name" value="YfiO"/>
    <property type="match status" value="1"/>
</dbReference>
<dbReference type="SUPFAM" id="SSF48452">
    <property type="entry name" value="TPR-like"/>
    <property type="match status" value="1"/>
</dbReference>
<proteinExistence type="inferred from homology"/>
<evidence type="ECO:0000256" key="2">
    <source>
        <dbReference type="ARBA" id="ARBA00023136"/>
    </source>
</evidence>
<keyword evidence="1" id="KW-0732">Signal</keyword>
<dbReference type="InterPro" id="IPR017689">
    <property type="entry name" value="BamD"/>
</dbReference>
<protein>
    <submittedName>
        <fullName evidence="7">Competence lipoprotein ComL, putative</fullName>
    </submittedName>
</protein>
<dbReference type="CDD" id="cd15830">
    <property type="entry name" value="BamD"/>
    <property type="match status" value="1"/>
</dbReference>
<evidence type="ECO:0000256" key="5">
    <source>
        <dbReference type="ARBA" id="ARBA00023288"/>
    </source>
</evidence>
<dbReference type="NCBIfam" id="TIGR03302">
    <property type="entry name" value="OM_YfiO"/>
    <property type="match status" value="1"/>
</dbReference>
<evidence type="ECO:0000256" key="4">
    <source>
        <dbReference type="ARBA" id="ARBA00023237"/>
    </source>
</evidence>
<reference evidence="7" key="1">
    <citation type="submission" date="2018-06" db="EMBL/GenBank/DDBJ databases">
        <authorList>
            <person name="Zhirakovskaya E."/>
        </authorList>
    </citation>
    <scope>NUCLEOTIDE SEQUENCE</scope>
</reference>
<keyword evidence="4" id="KW-0998">Cell outer membrane</keyword>
<dbReference type="GO" id="GO:1990063">
    <property type="term" value="C:Bam protein complex"/>
    <property type="evidence" value="ECO:0007669"/>
    <property type="project" value="TreeGrafter"/>
</dbReference>
<dbReference type="InterPro" id="IPR011990">
    <property type="entry name" value="TPR-like_helical_dom_sf"/>
</dbReference>
<sequence>MMAYKPLSNVVLESLARDLKTTTKSKGVCLKVATVTILALTLGACSGGIDTTGTDSSISDYIWGGSKSSSTSSAKKAGSGDAISPDLAGADDSEPVAELYNAGLASMKDGEYRTAAKKFAEVERQHPYSSWATRAVLMQAYSQYQRNAYDEAINASRRFITLHPGHRDAPYAYYLIGVSYYEQIGQVTRDATATKKALDALAEVSQRFPGTPYARDAEAKAVLAKDHLAGKEMEIGRYYQKKRAHLAAINRFKRVVTDYQTTTHTPEALYRLTETYLALGVRSEAQTAAAVLGFNYPDNEWYRDAFALLGGQGLSPAENRSSWISRAIRAVTPS</sequence>
<name>A0A3B0S4G3_9ZZZZ</name>
<gene>
    <name evidence="7" type="ORF">MNBD_ALPHA08-270</name>
</gene>
<dbReference type="AlphaFoldDB" id="A0A3B0S4G3"/>
<accession>A0A3B0S4G3</accession>
<dbReference type="PANTHER" id="PTHR37423:SF1">
    <property type="entry name" value="OUTER MEMBRANE PROTEIN ASSEMBLY FACTOR BAMD"/>
    <property type="match status" value="1"/>
</dbReference>
<dbReference type="GO" id="GO:0051205">
    <property type="term" value="P:protein insertion into membrane"/>
    <property type="evidence" value="ECO:0007669"/>
    <property type="project" value="TreeGrafter"/>
</dbReference>
<feature type="domain" description="Outer membrane lipoprotein BamD-like" evidence="6">
    <location>
        <begin position="95"/>
        <end position="289"/>
    </location>
</feature>
<evidence type="ECO:0000256" key="1">
    <source>
        <dbReference type="ARBA" id="ARBA00022729"/>
    </source>
</evidence>
<keyword evidence="2" id="KW-0472">Membrane</keyword>
<dbReference type="InterPro" id="IPR039565">
    <property type="entry name" value="BamD-like"/>
</dbReference>
<keyword evidence="5 7" id="KW-0449">Lipoprotein</keyword>
<keyword evidence="3" id="KW-0564">Palmitate</keyword>
<evidence type="ECO:0000313" key="7">
    <source>
        <dbReference type="EMBL" id="VAV95686.1"/>
    </source>
</evidence>
<dbReference type="HAMAP" id="MF_00922">
    <property type="entry name" value="OM_assembly_BamD"/>
    <property type="match status" value="1"/>
</dbReference>